<evidence type="ECO:0000313" key="3">
    <source>
        <dbReference type="Proteomes" id="UP001281447"/>
    </source>
</evidence>
<dbReference type="EMBL" id="JAWDIP010000003">
    <property type="protein sequence ID" value="MDY0394274.1"/>
    <property type="molecule type" value="Genomic_DNA"/>
</dbReference>
<keyword evidence="2" id="KW-0946">Virion</keyword>
<evidence type="ECO:0000313" key="2">
    <source>
        <dbReference type="EMBL" id="MDY0394274.1"/>
    </source>
</evidence>
<keyword evidence="2" id="KW-0167">Capsid protein</keyword>
<evidence type="ECO:0000256" key="1">
    <source>
        <dbReference type="SAM" id="MobiDB-lite"/>
    </source>
</evidence>
<reference evidence="2 3" key="1">
    <citation type="submission" date="2023-10" db="EMBL/GenBank/DDBJ databases">
        <title>Virgibacillus halophilus 5B73C genome.</title>
        <authorList>
            <person name="Miliotis G."/>
            <person name="Sengupta P."/>
            <person name="Hameed A."/>
            <person name="Chuvochina M."/>
            <person name="Mcdonagh F."/>
            <person name="Simpson A.C."/>
            <person name="Singh N.K."/>
            <person name="Rekha P.D."/>
            <person name="Raman K."/>
            <person name="Hugenholtz P."/>
            <person name="Venkateswaran K."/>
        </authorList>
    </citation>
    <scope>NUCLEOTIDE SEQUENCE [LARGE SCALE GENOMIC DNA]</scope>
    <source>
        <strain evidence="2 3">5B73C</strain>
    </source>
</reference>
<proteinExistence type="predicted"/>
<name>A0ABU5C4M4_9BACI</name>
<protein>
    <submittedName>
        <fullName evidence="2">Spore coat protein GerQ</fullName>
    </submittedName>
</protein>
<keyword evidence="3" id="KW-1185">Reference proteome</keyword>
<dbReference type="InterPro" id="IPR014099">
    <property type="entry name" value="Spore_coat_GerQ"/>
</dbReference>
<dbReference type="Pfam" id="PF09671">
    <property type="entry name" value="Spore_GerQ"/>
    <property type="match status" value="1"/>
</dbReference>
<comment type="caution">
    <text evidence="2">The sequence shown here is derived from an EMBL/GenBank/DDBJ whole genome shotgun (WGS) entry which is preliminary data.</text>
</comment>
<organism evidence="2 3">
    <name type="scientific">Tigheibacillus halophilus</name>
    <dbReference type="NCBI Taxonomy" id="361280"/>
    <lineage>
        <taxon>Bacteria</taxon>
        <taxon>Bacillati</taxon>
        <taxon>Bacillota</taxon>
        <taxon>Bacilli</taxon>
        <taxon>Bacillales</taxon>
        <taxon>Bacillaceae</taxon>
        <taxon>Tigheibacillus</taxon>
    </lineage>
</organism>
<dbReference type="PIRSF" id="PIRSF038931">
    <property type="entry name" value="GerQ"/>
    <property type="match status" value="1"/>
</dbReference>
<accession>A0ABU5C4M4</accession>
<dbReference type="Proteomes" id="UP001281447">
    <property type="component" value="Unassembled WGS sequence"/>
</dbReference>
<gene>
    <name evidence="2" type="primary">gerQ</name>
    <name evidence="2" type="ORF">RWE15_07010</name>
</gene>
<sequence>MSESQENYSYSTYPYFYYPQSSPAFYPGYGYRQFAQQPPQNTQSGVTPTQQGPDVPGMMPIQQSYIENILRLNKDKYAIVHMRFDDTPKIFRGNIEAAGRDHIIIKDTQTNKRYLLLMVYLDYVEFDEKINYSYPFQGAAGPTSQFSNYPPR</sequence>
<feature type="region of interest" description="Disordered" evidence="1">
    <location>
        <begin position="36"/>
        <end position="57"/>
    </location>
</feature>
<dbReference type="NCBIfam" id="TIGR02728">
    <property type="entry name" value="spore_gerQ"/>
    <property type="match status" value="1"/>
</dbReference>
<dbReference type="RefSeq" id="WP_390355038.1">
    <property type="nucleotide sequence ID" value="NZ_JBHUIZ010000006.1"/>
</dbReference>
<feature type="compositionally biased region" description="Polar residues" evidence="1">
    <location>
        <begin position="36"/>
        <end position="52"/>
    </location>
</feature>